<dbReference type="InterPro" id="IPR004867">
    <property type="entry name" value="CHB_C_dom"/>
</dbReference>
<evidence type="ECO:0000256" key="4">
    <source>
        <dbReference type="ARBA" id="ARBA00022801"/>
    </source>
</evidence>
<dbReference type="EC" id="3.2.1.52" evidence="3"/>
<protein>
    <recommendedName>
        <fullName evidence="3">beta-N-acetylhexosaminidase</fullName>
        <ecNumber evidence="3">3.2.1.52</ecNumber>
    </recommendedName>
    <alternativeName>
        <fullName evidence="6">Beta-N-acetylhexosaminidase</fullName>
    </alternativeName>
    <alternativeName>
        <fullName evidence="7">N-acetyl-beta-glucosaminidase</fullName>
    </alternativeName>
</protein>
<evidence type="ECO:0000256" key="5">
    <source>
        <dbReference type="ARBA" id="ARBA00023295"/>
    </source>
</evidence>
<dbReference type="InterPro" id="IPR015882">
    <property type="entry name" value="HEX_bac_N"/>
</dbReference>
<accession>A0ABN8NWH6</accession>
<dbReference type="InterPro" id="IPR025705">
    <property type="entry name" value="Beta_hexosaminidase_sua/sub"/>
</dbReference>
<evidence type="ECO:0000256" key="7">
    <source>
        <dbReference type="ARBA" id="ARBA00033000"/>
    </source>
</evidence>
<dbReference type="InterPro" id="IPR029018">
    <property type="entry name" value="Hex-like_dom2"/>
</dbReference>
<evidence type="ECO:0000256" key="1">
    <source>
        <dbReference type="ARBA" id="ARBA00001231"/>
    </source>
</evidence>
<dbReference type="SUPFAM" id="SSF49384">
    <property type="entry name" value="Carbohydrate-binding domain"/>
    <property type="match status" value="1"/>
</dbReference>
<keyword evidence="4" id="KW-0378">Hydrolase</keyword>
<dbReference type="SMART" id="SM01081">
    <property type="entry name" value="CHB_HEX"/>
    <property type="match status" value="1"/>
</dbReference>
<dbReference type="Pfam" id="PF03173">
    <property type="entry name" value="CHB_HEX"/>
    <property type="match status" value="1"/>
</dbReference>
<comment type="caution">
    <text evidence="10">The sequence shown here is derived from an EMBL/GenBank/DDBJ whole genome shotgun (WGS) entry which is preliminary data.</text>
</comment>
<keyword evidence="5" id="KW-0326">Glycosidase</keyword>
<evidence type="ECO:0000313" key="10">
    <source>
        <dbReference type="EMBL" id="CAH3123240.1"/>
    </source>
</evidence>
<dbReference type="InterPro" id="IPR014756">
    <property type="entry name" value="Ig_E-set"/>
</dbReference>
<dbReference type="InterPro" id="IPR015883">
    <property type="entry name" value="Glyco_hydro_20_cat"/>
</dbReference>
<gene>
    <name evidence="10" type="ORF">PLOB_00029858</name>
</gene>
<dbReference type="Pfam" id="PF03174">
    <property type="entry name" value="CHB_HEX_C"/>
    <property type="match status" value="1"/>
</dbReference>
<dbReference type="SUPFAM" id="SSF55545">
    <property type="entry name" value="beta-N-acetylhexosaminidase-like domain"/>
    <property type="match status" value="1"/>
</dbReference>
<reference evidence="10 11" key="1">
    <citation type="submission" date="2022-05" db="EMBL/GenBank/DDBJ databases">
        <authorList>
            <consortium name="Genoscope - CEA"/>
            <person name="William W."/>
        </authorList>
    </citation>
    <scope>NUCLEOTIDE SEQUENCE [LARGE SCALE GENOMIC DNA]</scope>
</reference>
<comment type="catalytic activity">
    <reaction evidence="1">
        <text>Hydrolysis of terminal non-reducing N-acetyl-D-hexosamine residues in N-acetyl-beta-D-hexosaminides.</text>
        <dbReference type="EC" id="3.2.1.52"/>
    </reaction>
</comment>
<dbReference type="InterPro" id="IPR012291">
    <property type="entry name" value="CBM2_carb-bd_dom_sf"/>
</dbReference>
<dbReference type="PANTHER" id="PTHR22600:SF57">
    <property type="entry name" value="BETA-N-ACETYLHEXOSAMINIDASE"/>
    <property type="match status" value="1"/>
</dbReference>
<dbReference type="CDD" id="cd02847">
    <property type="entry name" value="E_set_Chitobiase_C"/>
    <property type="match status" value="1"/>
</dbReference>
<dbReference type="SUPFAM" id="SSF81296">
    <property type="entry name" value="E set domains"/>
    <property type="match status" value="1"/>
</dbReference>
<dbReference type="PRINTS" id="PR00738">
    <property type="entry name" value="GLHYDRLASE20"/>
</dbReference>
<dbReference type="Pfam" id="PF02838">
    <property type="entry name" value="Glyco_hydro_20b"/>
    <property type="match status" value="1"/>
</dbReference>
<dbReference type="Proteomes" id="UP001159405">
    <property type="component" value="Unassembled WGS sequence"/>
</dbReference>
<feature type="domain" description="Chitobiase/beta-hexosaminidases N-terminal" evidence="9">
    <location>
        <begin position="30"/>
        <end position="191"/>
    </location>
</feature>
<dbReference type="Gene3D" id="2.60.40.10">
    <property type="entry name" value="Immunoglobulins"/>
    <property type="match status" value="1"/>
</dbReference>
<keyword evidence="8" id="KW-0732">Signal</keyword>
<evidence type="ECO:0000313" key="11">
    <source>
        <dbReference type="Proteomes" id="UP001159405"/>
    </source>
</evidence>
<dbReference type="InterPro" id="IPR008965">
    <property type="entry name" value="CBM2/CBM3_carb-bd_dom_sf"/>
</dbReference>
<organism evidence="10 11">
    <name type="scientific">Porites lobata</name>
    <dbReference type="NCBI Taxonomy" id="104759"/>
    <lineage>
        <taxon>Eukaryota</taxon>
        <taxon>Metazoa</taxon>
        <taxon>Cnidaria</taxon>
        <taxon>Anthozoa</taxon>
        <taxon>Hexacorallia</taxon>
        <taxon>Scleractinia</taxon>
        <taxon>Fungiina</taxon>
        <taxon>Poritidae</taxon>
        <taxon>Porites</taxon>
    </lineage>
</organism>
<evidence type="ECO:0000256" key="8">
    <source>
        <dbReference type="SAM" id="SignalP"/>
    </source>
</evidence>
<evidence type="ECO:0000259" key="9">
    <source>
        <dbReference type="SMART" id="SM01081"/>
    </source>
</evidence>
<proteinExistence type="inferred from homology"/>
<feature type="chain" id="PRO_5046020270" description="beta-N-acetylhexosaminidase" evidence="8">
    <location>
        <begin position="20"/>
        <end position="898"/>
    </location>
</feature>
<dbReference type="Gene3D" id="3.20.20.80">
    <property type="entry name" value="Glycosidases"/>
    <property type="match status" value="1"/>
</dbReference>
<evidence type="ECO:0000256" key="2">
    <source>
        <dbReference type="ARBA" id="ARBA00006285"/>
    </source>
</evidence>
<comment type="similarity">
    <text evidence="2">Belongs to the glycosyl hydrolase 20 family.</text>
</comment>
<dbReference type="Gene3D" id="3.30.379.10">
    <property type="entry name" value="Chitobiase/beta-hexosaminidase domain 2-like"/>
    <property type="match status" value="1"/>
</dbReference>
<evidence type="ECO:0000256" key="6">
    <source>
        <dbReference type="ARBA" id="ARBA00030512"/>
    </source>
</evidence>
<sequence>MALIYIWIAMAVLLQIVAGSIQGDIDYLASNMEVRYDVLDNLASELTFLSQITLTNKGQVPIKHGDWVVYFCNIRLMESKHLKHNPAGYVIPGNYGIRLTHINGCLHKFETTSDFKDIAAGASLTFKFKADHFSVARTDIMPRWYVTAKGLSPRVINNTDDEQLTFVGNFDTKEKWKRSVEDSYNPYTPEDRYAKYFMSDLETAATKVIPTPVDMNIDTQYHVVVTSDWLINVEAGLDKEAALLKDKLGITVTSTPQKNKVIKLVMGDVSVPGKSGQQFPSAHESYSLEVDADKNAITITGKGPSGVFYGVQTLLGIRTSEGKVPKLIIRDTPRYGYRGMHLDVARNFVPKDQVLKLIDVMAMYKLNKFHFHLTDDEGWRLEIPGLPELTEVGSKRCFDLEDGQCLLSQLGSGPDSTSSGSGSYSVNDYKEILRYANERHVQVIPEFDMPGHGNAAIKSMLARYNKLLAQGDKPGAERYLLNEINDTSQYLSIQYYTDNAINPCMESTYTFVEHVVKSVVNLHNDSQPLTIFHFGGDEVAHGAWMNSTACNNLVQRLGLNSSVGKIADQLKDYFVQRISNITANYSLDLAGWEDGLMDVKSAPYDRKLMANREVYGYAWNNIWEWGGGKRAYALANAGYKVVMAQATHLYFDHPYEPDPEERGFYWATRFTDTPKVFGFMPDDLYANIKVKRTGAPLTREEFCKTQDVCPHLMHKANVVGMQGHLWTETVRNPDQMFAMIFPRLLALAERAWHKASWEDITDRKKKNEMMKADWVKFAGALGNRELVRLDKMGVQYRVPPPGASAEDGKLKTIAIYPGLTVQYSADGITWKDVTSDTTVKGRIKLRTRSADGSRYSRLVEMEVATAKPTVKGCSPHVMTSNMTKLMATVVVIFLSILR</sequence>
<dbReference type="InterPro" id="IPR004866">
    <property type="entry name" value="CHB/HEX_N_dom"/>
</dbReference>
<dbReference type="EMBL" id="CALNXK010000038">
    <property type="protein sequence ID" value="CAH3123240.1"/>
    <property type="molecule type" value="Genomic_DNA"/>
</dbReference>
<dbReference type="SUPFAM" id="SSF51445">
    <property type="entry name" value="(Trans)glycosidases"/>
    <property type="match status" value="1"/>
</dbReference>
<keyword evidence="11" id="KW-1185">Reference proteome</keyword>
<dbReference type="InterPro" id="IPR017853">
    <property type="entry name" value="GH"/>
</dbReference>
<dbReference type="InterPro" id="IPR013783">
    <property type="entry name" value="Ig-like_fold"/>
</dbReference>
<name>A0ABN8NWH6_9CNID</name>
<feature type="signal peptide" evidence="8">
    <location>
        <begin position="1"/>
        <end position="19"/>
    </location>
</feature>
<dbReference type="Gene3D" id="2.60.40.290">
    <property type="match status" value="1"/>
</dbReference>
<dbReference type="Pfam" id="PF00728">
    <property type="entry name" value="Glyco_hydro_20"/>
    <property type="match status" value="1"/>
</dbReference>
<evidence type="ECO:0000256" key="3">
    <source>
        <dbReference type="ARBA" id="ARBA00012663"/>
    </source>
</evidence>
<dbReference type="PANTHER" id="PTHR22600">
    <property type="entry name" value="BETA-HEXOSAMINIDASE"/>
    <property type="match status" value="1"/>
</dbReference>